<dbReference type="InterPro" id="IPR036514">
    <property type="entry name" value="SGNH_hydro_sf"/>
</dbReference>
<organism evidence="1 2">
    <name type="scientific">Kineosporia corallincola</name>
    <dbReference type="NCBI Taxonomy" id="2835133"/>
    <lineage>
        <taxon>Bacteria</taxon>
        <taxon>Bacillati</taxon>
        <taxon>Actinomycetota</taxon>
        <taxon>Actinomycetes</taxon>
        <taxon>Kineosporiales</taxon>
        <taxon>Kineosporiaceae</taxon>
        <taxon>Kineosporia</taxon>
    </lineage>
</organism>
<name>A0ABS5TQD2_9ACTN</name>
<dbReference type="SUPFAM" id="SSF52266">
    <property type="entry name" value="SGNH hydrolase"/>
    <property type="match status" value="1"/>
</dbReference>
<dbReference type="RefSeq" id="WP_214159851.1">
    <property type="nucleotide sequence ID" value="NZ_JAHBAY010000016.1"/>
</dbReference>
<proteinExistence type="predicted"/>
<dbReference type="Gene3D" id="3.40.50.1110">
    <property type="entry name" value="SGNH hydrolase"/>
    <property type="match status" value="1"/>
</dbReference>
<evidence type="ECO:0000313" key="1">
    <source>
        <dbReference type="EMBL" id="MBT0773315.1"/>
    </source>
</evidence>
<evidence type="ECO:0000313" key="2">
    <source>
        <dbReference type="Proteomes" id="UP001197247"/>
    </source>
</evidence>
<gene>
    <name evidence="1" type="ORF">KIH74_30500</name>
</gene>
<protein>
    <recommendedName>
        <fullName evidence="3">Inducer of phenazine A</fullName>
    </recommendedName>
</protein>
<comment type="caution">
    <text evidence="1">The sequence shown here is derived from an EMBL/GenBank/DDBJ whole genome shotgun (WGS) entry which is preliminary data.</text>
</comment>
<reference evidence="1 2" key="1">
    <citation type="submission" date="2021-05" db="EMBL/GenBank/DDBJ databases">
        <title>Kineosporia and Streptomyces sp. nov. two new marine actinobacteria isolated from Coral.</title>
        <authorList>
            <person name="Buangrab K."/>
            <person name="Sutthacheep M."/>
            <person name="Yeemin T."/>
            <person name="Harunari E."/>
            <person name="Igarashi Y."/>
            <person name="Kanchanasin P."/>
            <person name="Tanasupawat S."/>
            <person name="Phongsopitanun W."/>
        </authorList>
    </citation>
    <scope>NUCLEOTIDE SEQUENCE [LARGE SCALE GENOMIC DNA]</scope>
    <source>
        <strain evidence="1 2">J2-2</strain>
    </source>
</reference>
<accession>A0ABS5TQD2</accession>
<keyword evidence="2" id="KW-1185">Reference proteome</keyword>
<evidence type="ECO:0008006" key="3">
    <source>
        <dbReference type="Google" id="ProtNLM"/>
    </source>
</evidence>
<sequence length="358" mass="39561">MKLKRSAARRTDLSDPNLFRVRLTPQMLDYDAFSDRRSAHYLPYTMYFNRPSFRSTAITTDHLGFRRTATRDGAPVSAGDHSLGEPASLLVGGSVPLGYGASGDGTTVASRLALEHAGDSPWLNLGGHCFNSAQELVLYVTHHHLVPSVKRVVIMGGFNSLVMARLPDMHRGETAPYYFCGEYFQKMDEVRVAAGGVPHEAPGTPGLTWPQEGAPLPPVERTLASAVEETTRHLVTWKRLCEAMGVQLHFLVQPLATWVRSPCREEAQLFGELDRISRLGTWDGLYGDISTPEVGREYARRLVDECHRLGINAASLIEPLADSTAADDWLFVDRAHFTDFGQDRVARLVAETVSKGEN</sequence>
<dbReference type="Proteomes" id="UP001197247">
    <property type="component" value="Unassembled WGS sequence"/>
</dbReference>
<dbReference type="EMBL" id="JAHBAY010000016">
    <property type="protein sequence ID" value="MBT0773315.1"/>
    <property type="molecule type" value="Genomic_DNA"/>
</dbReference>